<dbReference type="Proteomes" id="UP000682802">
    <property type="component" value="Plasmid p1"/>
</dbReference>
<gene>
    <name evidence="1" type="ORF">KM029_26400</name>
</gene>
<organism evidence="1 2">
    <name type="scientific">Flammeovirga kamogawensis</name>
    <dbReference type="NCBI Taxonomy" id="373891"/>
    <lineage>
        <taxon>Bacteria</taxon>
        <taxon>Pseudomonadati</taxon>
        <taxon>Bacteroidota</taxon>
        <taxon>Cytophagia</taxon>
        <taxon>Cytophagales</taxon>
        <taxon>Flammeovirgaceae</taxon>
        <taxon>Flammeovirga</taxon>
    </lineage>
</organism>
<geneLocation type="plasmid" evidence="1 2">
    <name>p1</name>
</geneLocation>
<keyword evidence="1" id="KW-0614">Plasmid</keyword>
<protein>
    <submittedName>
        <fullName evidence="1">DUF4861 domain-containing protein</fullName>
    </submittedName>
</protein>
<sequence>MSRIFEKGLLLLCSVFIVSACSNSSKITLKNKANIERLGVSIILSFQELESKCLALNNSSLLIVQDDDKNRIPIQYDDLDNDGKWDEIAFQQDFKPNEELVLTFINTDEKYTDNKEKAIKEDVVKCSNANIEIFIHHNFSEQLIKKEAVFRKVYLKGMSPFKAKRIEVTSGKLALQKNGEIFRMDSIENIEVISTGKYRTIVQVDYLPIIIDGATYALSEVIQLWEGKSYYDSEVKVKGVNLKDVYVVTVMGNISSDELKLQKPNSTSTFLYTYNEKYKIEYGLGVFFNDESFKGYGEFSSTANSYSNTYFAKFQPNLGDTLSLRYYIGLEKKFPFKSNKADSNFHKQRLLPSKSTIMVL</sequence>
<dbReference type="PROSITE" id="PS51257">
    <property type="entry name" value="PROKAR_LIPOPROTEIN"/>
    <property type="match status" value="1"/>
</dbReference>
<dbReference type="Pfam" id="PF16153">
    <property type="entry name" value="DUF4861"/>
    <property type="match status" value="2"/>
</dbReference>
<proteinExistence type="predicted"/>
<dbReference type="EMBL" id="CP076130">
    <property type="protein sequence ID" value="QWG10507.1"/>
    <property type="molecule type" value="Genomic_DNA"/>
</dbReference>
<reference evidence="1 2" key="1">
    <citation type="submission" date="2021-05" db="EMBL/GenBank/DDBJ databases">
        <title>Comparative genomic studies on the polysaccharide-degrading batcterial strains of the Flammeovirga genus.</title>
        <authorList>
            <person name="Zewei F."/>
            <person name="Zheng Z."/>
            <person name="Yu L."/>
            <person name="Ruyue G."/>
            <person name="Yanhong M."/>
            <person name="Yuanyuan C."/>
            <person name="Jingyan G."/>
            <person name="Wenjun H."/>
        </authorList>
    </citation>
    <scope>NUCLEOTIDE SEQUENCE [LARGE SCALE GENOMIC DNA]</scope>
    <source>
        <strain evidence="1 2">YS10</strain>
        <plasmid evidence="1 2">p1</plasmid>
    </source>
</reference>
<keyword evidence="2" id="KW-1185">Reference proteome</keyword>
<evidence type="ECO:0000313" key="2">
    <source>
        <dbReference type="Proteomes" id="UP000682802"/>
    </source>
</evidence>
<accession>A0ABX8H584</accession>
<evidence type="ECO:0000313" key="1">
    <source>
        <dbReference type="EMBL" id="QWG10507.1"/>
    </source>
</evidence>
<dbReference type="InterPro" id="IPR032342">
    <property type="entry name" value="DUF4861"/>
</dbReference>
<name>A0ABX8H584_9BACT</name>
<dbReference type="RefSeq" id="WP_144076981.1">
    <property type="nucleotide sequence ID" value="NZ_CP076130.1"/>
</dbReference>